<dbReference type="Proteomes" id="UP000479293">
    <property type="component" value="Unassembled WGS sequence"/>
</dbReference>
<reference evidence="1 2" key="1">
    <citation type="submission" date="2019-10" db="EMBL/GenBank/DDBJ databases">
        <title>Draft Genome Sequence of Cytophagaceae sp. SJW1-29.</title>
        <authorList>
            <person name="Choi A."/>
        </authorList>
    </citation>
    <scope>NUCLEOTIDE SEQUENCE [LARGE SCALE GENOMIC DNA]</scope>
    <source>
        <strain evidence="1 2">SJW1-29</strain>
    </source>
</reference>
<dbReference type="RefSeq" id="WP_152764082.1">
    <property type="nucleotide sequence ID" value="NZ_WHLY01000002.1"/>
</dbReference>
<comment type="caution">
    <text evidence="1">The sequence shown here is derived from an EMBL/GenBank/DDBJ whole genome shotgun (WGS) entry which is preliminary data.</text>
</comment>
<proteinExistence type="predicted"/>
<gene>
    <name evidence="1" type="ORF">GBK04_23890</name>
</gene>
<evidence type="ECO:0000313" key="2">
    <source>
        <dbReference type="Proteomes" id="UP000479293"/>
    </source>
</evidence>
<dbReference type="AlphaFoldDB" id="A0A7C9BJ03"/>
<dbReference type="EMBL" id="WHLY01000002">
    <property type="protein sequence ID" value="MPR36301.1"/>
    <property type="molecule type" value="Genomic_DNA"/>
</dbReference>
<sequence>MNYLIAIVLICSISLSKSFCQTDSLPEPVLKLSYTFDKLNLIQSIKNEELQKSFLDSIGLPKSPGNYIIHKDKFNYQRIDSSYESVASSLKENLHKDIYKQIASQILVLHFIDSSYIDKETSEKIRNYMEEMTKNSGVNPGLYAYGLLKIEPFNSHPEVCNMYKKYINISSEYLIKRKSQIEEVEQNFTTPKDDKVIKILLGAMGRDLNRDIKFVHFLKNRFEILCK</sequence>
<protein>
    <submittedName>
        <fullName evidence="1">Uncharacterized protein</fullName>
    </submittedName>
</protein>
<name>A0A7C9BJ03_9BACT</name>
<organism evidence="1 2">
    <name type="scientific">Salmonirosea aquatica</name>
    <dbReference type="NCBI Taxonomy" id="2654236"/>
    <lineage>
        <taxon>Bacteria</taxon>
        <taxon>Pseudomonadati</taxon>
        <taxon>Bacteroidota</taxon>
        <taxon>Cytophagia</taxon>
        <taxon>Cytophagales</taxon>
        <taxon>Spirosomataceae</taxon>
        <taxon>Salmonirosea</taxon>
    </lineage>
</organism>
<keyword evidence="2" id="KW-1185">Reference proteome</keyword>
<evidence type="ECO:0000313" key="1">
    <source>
        <dbReference type="EMBL" id="MPR36301.1"/>
    </source>
</evidence>
<accession>A0A7C9BJ03</accession>